<feature type="region of interest" description="Disordered" evidence="1">
    <location>
        <begin position="1"/>
        <end position="21"/>
    </location>
</feature>
<dbReference type="Proteomes" id="UP001054945">
    <property type="component" value="Unassembled WGS sequence"/>
</dbReference>
<feature type="compositionally biased region" description="Basic residues" evidence="1">
    <location>
        <begin position="1"/>
        <end position="14"/>
    </location>
</feature>
<organism evidence="2 3">
    <name type="scientific">Caerostris extrusa</name>
    <name type="common">Bark spider</name>
    <name type="synonym">Caerostris bankana</name>
    <dbReference type="NCBI Taxonomy" id="172846"/>
    <lineage>
        <taxon>Eukaryota</taxon>
        <taxon>Metazoa</taxon>
        <taxon>Ecdysozoa</taxon>
        <taxon>Arthropoda</taxon>
        <taxon>Chelicerata</taxon>
        <taxon>Arachnida</taxon>
        <taxon>Araneae</taxon>
        <taxon>Araneomorphae</taxon>
        <taxon>Entelegynae</taxon>
        <taxon>Araneoidea</taxon>
        <taxon>Araneidae</taxon>
        <taxon>Caerostris</taxon>
    </lineage>
</organism>
<dbReference type="AlphaFoldDB" id="A0AAV4XIB6"/>
<sequence length="94" mass="11009">MAHDKLHHHHHHHPPPLSVLPEEVRGMGNFYGRPEHPCNSFKQIESHLSSLALQQRCIREAKMALHSWQWTKVGFVRSDSGFLSYQCVCDYIFF</sequence>
<keyword evidence="3" id="KW-1185">Reference proteome</keyword>
<evidence type="ECO:0000313" key="2">
    <source>
        <dbReference type="EMBL" id="GIY93950.1"/>
    </source>
</evidence>
<evidence type="ECO:0000256" key="1">
    <source>
        <dbReference type="SAM" id="MobiDB-lite"/>
    </source>
</evidence>
<evidence type="ECO:0000313" key="3">
    <source>
        <dbReference type="Proteomes" id="UP001054945"/>
    </source>
</evidence>
<accession>A0AAV4XIB6</accession>
<name>A0AAV4XIB6_CAEEX</name>
<dbReference type="EMBL" id="BPLR01000330">
    <property type="protein sequence ID" value="GIY93950.1"/>
    <property type="molecule type" value="Genomic_DNA"/>
</dbReference>
<reference evidence="2 3" key="1">
    <citation type="submission" date="2021-06" db="EMBL/GenBank/DDBJ databases">
        <title>Caerostris extrusa draft genome.</title>
        <authorList>
            <person name="Kono N."/>
            <person name="Arakawa K."/>
        </authorList>
    </citation>
    <scope>NUCLEOTIDE SEQUENCE [LARGE SCALE GENOMIC DNA]</scope>
</reference>
<gene>
    <name evidence="2" type="ORF">CEXT_602421</name>
</gene>
<proteinExistence type="predicted"/>
<protein>
    <submittedName>
        <fullName evidence="2">Uncharacterized protein</fullName>
    </submittedName>
</protein>
<comment type="caution">
    <text evidence="2">The sequence shown here is derived from an EMBL/GenBank/DDBJ whole genome shotgun (WGS) entry which is preliminary data.</text>
</comment>